<accession>A0A0F7L5N7</accession>
<evidence type="ECO:0000313" key="1">
    <source>
        <dbReference type="EMBL" id="AKH46837.1"/>
    </source>
</evidence>
<sequence>MHLFLLEECPCPMNRYQAERPASVQKRLPSPRSSRRQIFFAQRAGGVGCRLLFRPSIPQSLFGFPWLRFQPSPKRAKRALSTLVSRGGVVSS</sequence>
<protein>
    <submittedName>
        <fullName evidence="1">Uncharacterized protein</fullName>
    </submittedName>
</protein>
<reference evidence="1" key="1">
    <citation type="journal article" date="2015" name="Front. Microbiol.">
        <title>Combining genomic sequencing methods to explore viral diversity and reveal potential virus-host interactions.</title>
        <authorList>
            <person name="Chow C.E."/>
            <person name="Winget D.M."/>
            <person name="White R.A.III."/>
            <person name="Hallam S.J."/>
            <person name="Suttle C.A."/>
        </authorList>
    </citation>
    <scope>NUCLEOTIDE SEQUENCE</scope>
    <source>
        <strain evidence="1">Anoxic2_3</strain>
    </source>
</reference>
<organism evidence="1">
    <name type="scientific">uncultured marine virus</name>
    <dbReference type="NCBI Taxonomy" id="186617"/>
    <lineage>
        <taxon>Viruses</taxon>
        <taxon>environmental samples</taxon>
    </lineage>
</organism>
<dbReference type="EMBL" id="KR029587">
    <property type="protein sequence ID" value="AKH46837.1"/>
    <property type="molecule type" value="Genomic_DNA"/>
</dbReference>
<name>A0A0F7L5N7_9VIRU</name>
<proteinExistence type="predicted"/>
<reference evidence="1" key="2">
    <citation type="submission" date="2015-03" db="EMBL/GenBank/DDBJ databases">
        <authorList>
            <person name="Chow C.-E.T."/>
            <person name="Winget D.M."/>
            <person name="White R.A.III."/>
            <person name="Hallam S.J."/>
            <person name="Suttle C.A."/>
        </authorList>
    </citation>
    <scope>NUCLEOTIDE SEQUENCE</scope>
    <source>
        <strain evidence="1">Anoxic2_3</strain>
    </source>
</reference>